<protein>
    <submittedName>
        <fullName evidence="4">LytR/AlgR family response regulator transcription factor</fullName>
    </submittedName>
</protein>
<dbReference type="SMART" id="SM00448">
    <property type="entry name" value="REC"/>
    <property type="match status" value="1"/>
</dbReference>
<dbReference type="Proteomes" id="UP001517247">
    <property type="component" value="Unassembled WGS sequence"/>
</dbReference>
<dbReference type="InterPro" id="IPR007492">
    <property type="entry name" value="LytTR_DNA-bd_dom"/>
</dbReference>
<dbReference type="SUPFAM" id="SSF52172">
    <property type="entry name" value="CheY-like"/>
    <property type="match status" value="1"/>
</dbReference>
<dbReference type="InterPro" id="IPR046947">
    <property type="entry name" value="LytR-like"/>
</dbReference>
<name>A0ABW9J7G2_9SPHI</name>
<keyword evidence="1" id="KW-0597">Phosphoprotein</keyword>
<evidence type="ECO:0000313" key="5">
    <source>
        <dbReference type="Proteomes" id="UP001517247"/>
    </source>
</evidence>
<proteinExistence type="predicted"/>
<dbReference type="Pfam" id="PF00072">
    <property type="entry name" value="Response_reg"/>
    <property type="match status" value="1"/>
</dbReference>
<dbReference type="PROSITE" id="PS50110">
    <property type="entry name" value="RESPONSE_REGULATORY"/>
    <property type="match status" value="1"/>
</dbReference>
<dbReference type="CDD" id="cd17532">
    <property type="entry name" value="REC_LytTR_AlgR-like"/>
    <property type="match status" value="1"/>
</dbReference>
<accession>A0ABW9J7G2</accession>
<dbReference type="Pfam" id="PF04397">
    <property type="entry name" value="LytTR"/>
    <property type="match status" value="1"/>
</dbReference>
<reference evidence="4 5" key="1">
    <citation type="submission" date="2024-12" db="EMBL/GenBank/DDBJ databases">
        <authorList>
            <person name="Hu S."/>
        </authorList>
    </citation>
    <scope>NUCLEOTIDE SEQUENCE [LARGE SCALE GENOMIC DNA]</scope>
    <source>
        <strain evidence="4 5">THG-T11</strain>
    </source>
</reference>
<feature type="domain" description="HTH LytTR-type" evidence="3">
    <location>
        <begin position="143"/>
        <end position="247"/>
    </location>
</feature>
<dbReference type="SMART" id="SM00850">
    <property type="entry name" value="LytTR"/>
    <property type="match status" value="1"/>
</dbReference>
<evidence type="ECO:0000259" key="2">
    <source>
        <dbReference type="PROSITE" id="PS50110"/>
    </source>
</evidence>
<organism evidence="4 5">
    <name type="scientific">Pedobacter ureilyticus</name>
    <dbReference type="NCBI Taxonomy" id="1393051"/>
    <lineage>
        <taxon>Bacteria</taxon>
        <taxon>Pseudomonadati</taxon>
        <taxon>Bacteroidota</taxon>
        <taxon>Sphingobacteriia</taxon>
        <taxon>Sphingobacteriales</taxon>
        <taxon>Sphingobacteriaceae</taxon>
        <taxon>Pedobacter</taxon>
    </lineage>
</organism>
<dbReference type="Gene3D" id="3.40.50.2300">
    <property type="match status" value="1"/>
</dbReference>
<dbReference type="InterPro" id="IPR001789">
    <property type="entry name" value="Sig_transdc_resp-reg_receiver"/>
</dbReference>
<dbReference type="PROSITE" id="PS50930">
    <property type="entry name" value="HTH_LYTTR"/>
    <property type="match status" value="1"/>
</dbReference>
<dbReference type="InterPro" id="IPR011006">
    <property type="entry name" value="CheY-like_superfamily"/>
</dbReference>
<gene>
    <name evidence="4" type="ORF">E6A44_012840</name>
</gene>
<keyword evidence="5" id="KW-1185">Reference proteome</keyword>
<dbReference type="PANTHER" id="PTHR37299:SF1">
    <property type="entry name" value="STAGE 0 SPORULATION PROTEIN A HOMOLOG"/>
    <property type="match status" value="1"/>
</dbReference>
<feature type="domain" description="Response regulatory" evidence="2">
    <location>
        <begin position="4"/>
        <end position="116"/>
    </location>
</feature>
<evidence type="ECO:0000259" key="3">
    <source>
        <dbReference type="PROSITE" id="PS50930"/>
    </source>
</evidence>
<dbReference type="Gene3D" id="2.40.50.1020">
    <property type="entry name" value="LytTr DNA-binding domain"/>
    <property type="match status" value="1"/>
</dbReference>
<comment type="caution">
    <text evidence="4">The sequence shown here is derived from an EMBL/GenBank/DDBJ whole genome shotgun (WGS) entry which is preliminary data.</text>
</comment>
<feature type="modified residue" description="4-aspartylphosphate" evidence="1">
    <location>
        <position position="55"/>
    </location>
</feature>
<sequence length="247" mass="28222">MTWKTIIIEDEQLARQRLKRLLANYAEVEIIAEAENGAQGLELINQHQPDLIFLDIEMPILNGFEMLAKLKENLPKVVFTTAYDQYAIKAFEEGSIDYLLKPIELERLDKTIAKLKQTNLAKPAIAIEDLLLQIKGKTTSKTLTVKLGDRILLIKFEDIVHIQAEDKYVFLHATDGKKHLTDYTLSTLEDKLPEDFLRIHRSDIINTNHITEIRRGFNGALIFVMSNGSKVSSSRSNSESLRARFEI</sequence>
<dbReference type="PANTHER" id="PTHR37299">
    <property type="entry name" value="TRANSCRIPTIONAL REGULATOR-RELATED"/>
    <property type="match status" value="1"/>
</dbReference>
<evidence type="ECO:0000256" key="1">
    <source>
        <dbReference type="PROSITE-ProRule" id="PRU00169"/>
    </source>
</evidence>
<dbReference type="RefSeq" id="WP_138723571.1">
    <property type="nucleotide sequence ID" value="NZ_SSHJ02000007.1"/>
</dbReference>
<evidence type="ECO:0000313" key="4">
    <source>
        <dbReference type="EMBL" id="MFN0256468.1"/>
    </source>
</evidence>
<dbReference type="EMBL" id="SSHJ02000007">
    <property type="protein sequence ID" value="MFN0256468.1"/>
    <property type="molecule type" value="Genomic_DNA"/>
</dbReference>